<feature type="transmembrane region" description="Helical" evidence="7">
    <location>
        <begin position="20"/>
        <end position="49"/>
    </location>
</feature>
<evidence type="ECO:0000256" key="7">
    <source>
        <dbReference type="RuleBase" id="RU363032"/>
    </source>
</evidence>
<keyword evidence="10" id="KW-1185">Reference proteome</keyword>
<keyword evidence="4 7" id="KW-0812">Transmembrane</keyword>
<evidence type="ECO:0000256" key="1">
    <source>
        <dbReference type="ARBA" id="ARBA00004651"/>
    </source>
</evidence>
<organism evidence="9 10">
    <name type="scientific">Microbacterium sufflavum</name>
    <dbReference type="NCBI Taxonomy" id="2851649"/>
    <lineage>
        <taxon>Bacteria</taxon>
        <taxon>Bacillati</taxon>
        <taxon>Actinomycetota</taxon>
        <taxon>Actinomycetes</taxon>
        <taxon>Micrococcales</taxon>
        <taxon>Microbacteriaceae</taxon>
        <taxon>Microbacterium</taxon>
    </lineage>
</organism>
<evidence type="ECO:0000256" key="4">
    <source>
        <dbReference type="ARBA" id="ARBA00022692"/>
    </source>
</evidence>
<feature type="transmembrane region" description="Helical" evidence="7">
    <location>
        <begin position="79"/>
        <end position="106"/>
    </location>
</feature>
<sequence>MSSTPAPRKRSALQRWRHRLPGILMGGPAVAVFLAMFVIPMILAAVLSFTDWNGYSLNFTFVGWENYIKAFRSPRSTQAAIFTGIIAVVGTILCNAIGLAIAALIAGPGRSNTILRTIFFYPYVISALIIGFLWSAMLSPSGAVNGFLTTVGLPAMPFLTDPTFAKASVIFTIVWSHFGFNMILFLAGIKSVPAEYYEAATVDGASRWQQFRSITLPLIAPVFTVNLVLTLVGLLKAYDVVLSLTDGGPAGSTQTIVYQILKDSFANSALGFGAAQSMILLIVTAVIGLAVTLVRRRSEKKATD</sequence>
<protein>
    <submittedName>
        <fullName evidence="9">Sugar ABC transporter permease</fullName>
    </submittedName>
</protein>
<dbReference type="PANTHER" id="PTHR30193">
    <property type="entry name" value="ABC TRANSPORTER PERMEASE PROTEIN"/>
    <property type="match status" value="1"/>
</dbReference>
<proteinExistence type="inferred from homology"/>
<feature type="domain" description="ABC transmembrane type-1" evidence="8">
    <location>
        <begin position="80"/>
        <end position="291"/>
    </location>
</feature>
<dbReference type="EMBL" id="CP078076">
    <property type="protein sequence ID" value="UPL10132.1"/>
    <property type="molecule type" value="Genomic_DNA"/>
</dbReference>
<evidence type="ECO:0000259" key="8">
    <source>
        <dbReference type="PROSITE" id="PS50928"/>
    </source>
</evidence>
<evidence type="ECO:0000256" key="2">
    <source>
        <dbReference type="ARBA" id="ARBA00022448"/>
    </source>
</evidence>
<dbReference type="InterPro" id="IPR035906">
    <property type="entry name" value="MetI-like_sf"/>
</dbReference>
<accession>A0ABY4IC62</accession>
<dbReference type="PROSITE" id="PS50928">
    <property type="entry name" value="ABC_TM1"/>
    <property type="match status" value="1"/>
</dbReference>
<reference evidence="9 10" key="1">
    <citation type="submission" date="2021-06" db="EMBL/GenBank/DDBJ databases">
        <title>Genome-based taxonomic framework of Microbacterium strains isolated from marine environment, the description of four new species and reclassification of four preexisting species.</title>
        <authorList>
            <person name="Lee S.D."/>
            <person name="Kim S.-M."/>
            <person name="Byeon Y.-S."/>
            <person name="Yang H.L."/>
            <person name="Kim I.S."/>
        </authorList>
    </citation>
    <scope>NUCLEOTIDE SEQUENCE [LARGE SCALE GENOMIC DNA]</scope>
    <source>
        <strain evidence="9 10">SSW1-51</strain>
    </source>
</reference>
<dbReference type="Proteomes" id="UP000831467">
    <property type="component" value="Chromosome"/>
</dbReference>
<dbReference type="Pfam" id="PF00528">
    <property type="entry name" value="BPD_transp_1"/>
    <property type="match status" value="1"/>
</dbReference>
<dbReference type="InterPro" id="IPR000515">
    <property type="entry name" value="MetI-like"/>
</dbReference>
<feature type="transmembrane region" description="Helical" evidence="7">
    <location>
        <begin position="214"/>
        <end position="235"/>
    </location>
</feature>
<evidence type="ECO:0000256" key="5">
    <source>
        <dbReference type="ARBA" id="ARBA00022989"/>
    </source>
</evidence>
<comment type="similarity">
    <text evidence="7">Belongs to the binding-protein-dependent transport system permease family.</text>
</comment>
<feature type="transmembrane region" description="Helical" evidence="7">
    <location>
        <begin position="118"/>
        <end position="137"/>
    </location>
</feature>
<keyword evidence="2 7" id="KW-0813">Transport</keyword>
<evidence type="ECO:0000313" key="9">
    <source>
        <dbReference type="EMBL" id="UPL10132.1"/>
    </source>
</evidence>
<comment type="subcellular location">
    <subcellularLocation>
        <location evidence="1 7">Cell membrane</location>
        <topology evidence="1 7">Multi-pass membrane protein</topology>
    </subcellularLocation>
</comment>
<keyword evidence="3" id="KW-1003">Cell membrane</keyword>
<evidence type="ECO:0000256" key="3">
    <source>
        <dbReference type="ARBA" id="ARBA00022475"/>
    </source>
</evidence>
<dbReference type="CDD" id="cd06261">
    <property type="entry name" value="TM_PBP2"/>
    <property type="match status" value="1"/>
</dbReference>
<gene>
    <name evidence="9" type="ORF">KV394_02965</name>
</gene>
<evidence type="ECO:0000313" key="10">
    <source>
        <dbReference type="Proteomes" id="UP000831467"/>
    </source>
</evidence>
<feature type="transmembrane region" description="Helical" evidence="7">
    <location>
        <begin position="269"/>
        <end position="294"/>
    </location>
</feature>
<feature type="transmembrane region" description="Helical" evidence="7">
    <location>
        <begin position="164"/>
        <end position="187"/>
    </location>
</feature>
<dbReference type="PANTHER" id="PTHR30193:SF41">
    <property type="entry name" value="DIACETYLCHITOBIOSE UPTAKE SYSTEM PERMEASE PROTEIN NGCF"/>
    <property type="match status" value="1"/>
</dbReference>
<dbReference type="InterPro" id="IPR051393">
    <property type="entry name" value="ABC_transporter_permease"/>
</dbReference>
<keyword evidence="6 7" id="KW-0472">Membrane</keyword>
<evidence type="ECO:0000256" key="6">
    <source>
        <dbReference type="ARBA" id="ARBA00023136"/>
    </source>
</evidence>
<dbReference type="Gene3D" id="1.10.3720.10">
    <property type="entry name" value="MetI-like"/>
    <property type="match status" value="1"/>
</dbReference>
<dbReference type="SUPFAM" id="SSF161098">
    <property type="entry name" value="MetI-like"/>
    <property type="match status" value="1"/>
</dbReference>
<dbReference type="RefSeq" id="WP_136029567.1">
    <property type="nucleotide sequence ID" value="NZ_CP078076.1"/>
</dbReference>
<name>A0ABY4IC62_9MICO</name>
<keyword evidence="5 7" id="KW-1133">Transmembrane helix</keyword>